<sequence length="118" mass="13060">MLENFGENLLCLALRGCFSSNKNLHAHRLNNSGGKAMTMRSQPSLKRVAQDQGVEEVSMDSQGIQAACRKRRPKAFHLVHLKEHHQGPSLEKGAKQPAPLAYQMVSPEQMLQDAVEAV</sequence>
<evidence type="ECO:0000313" key="1">
    <source>
        <dbReference type="EMBL" id="CAK9019649.1"/>
    </source>
</evidence>
<comment type="caution">
    <text evidence="1">The sequence shown here is derived from an EMBL/GenBank/DDBJ whole genome shotgun (WGS) entry which is preliminary data.</text>
</comment>
<gene>
    <name evidence="1" type="ORF">SCF082_LOCUS14606</name>
</gene>
<reference evidence="1 2" key="1">
    <citation type="submission" date="2024-02" db="EMBL/GenBank/DDBJ databases">
        <authorList>
            <person name="Chen Y."/>
            <person name="Shah S."/>
            <person name="Dougan E. K."/>
            <person name="Thang M."/>
            <person name="Chan C."/>
        </authorList>
    </citation>
    <scope>NUCLEOTIDE SEQUENCE [LARGE SCALE GENOMIC DNA]</scope>
</reference>
<dbReference type="EMBL" id="CAXAMM010009180">
    <property type="protein sequence ID" value="CAK9019649.1"/>
    <property type="molecule type" value="Genomic_DNA"/>
</dbReference>
<accession>A0ABP0JYT8</accession>
<keyword evidence="2" id="KW-1185">Reference proteome</keyword>
<protein>
    <submittedName>
        <fullName evidence="1">Uncharacterized protein</fullName>
    </submittedName>
</protein>
<organism evidence="1 2">
    <name type="scientific">Durusdinium trenchii</name>
    <dbReference type="NCBI Taxonomy" id="1381693"/>
    <lineage>
        <taxon>Eukaryota</taxon>
        <taxon>Sar</taxon>
        <taxon>Alveolata</taxon>
        <taxon>Dinophyceae</taxon>
        <taxon>Suessiales</taxon>
        <taxon>Symbiodiniaceae</taxon>
        <taxon>Durusdinium</taxon>
    </lineage>
</organism>
<evidence type="ECO:0000313" key="2">
    <source>
        <dbReference type="Proteomes" id="UP001642464"/>
    </source>
</evidence>
<name>A0ABP0JYT8_9DINO</name>
<dbReference type="Proteomes" id="UP001642464">
    <property type="component" value="Unassembled WGS sequence"/>
</dbReference>
<proteinExistence type="predicted"/>